<evidence type="ECO:0000313" key="3">
    <source>
        <dbReference type="Proteomes" id="UP001151518"/>
    </source>
</evidence>
<evidence type="ECO:0000256" key="1">
    <source>
        <dbReference type="SAM" id="Phobius"/>
    </source>
</evidence>
<feature type="transmembrane region" description="Helical" evidence="1">
    <location>
        <begin position="182"/>
        <end position="204"/>
    </location>
</feature>
<sequence length="361" mass="40861">MTDQSLDTAQSIFVPPTTAETVCFFVSLVVNLSSFFLIGYAIWFRAYPPMRAQHVGITVTIGIGGIIFNISNNLVQGMAKYQGVLGVCDFWGAWIIMTFGVGPFLSAVNMRLVLFYRVFVTGNTYSHTNSRLINFTRRFWPLFVLWLPSLISSIVVTALSGPRGTWLLEDHGLRACDFSYGYLYWIYAYFAAQIVLSWILYLRMRNVAKAFNGFRIALWTLVVFSGLLVVNMVINIVKGSNTSWGRIAIAMANMVLINSYLWFILGVPVLGHLFWREQTMRTFMNNLHKDALIAQQTRAFGLESQVYGMSENEIYAHSSYGNGEESYIDNMDHMQKINTNTVQPNFKVPDAVYTAGRGHVL</sequence>
<organism evidence="2 3">
    <name type="scientific">Coemansia spiralis</name>
    <dbReference type="NCBI Taxonomy" id="417178"/>
    <lineage>
        <taxon>Eukaryota</taxon>
        <taxon>Fungi</taxon>
        <taxon>Fungi incertae sedis</taxon>
        <taxon>Zoopagomycota</taxon>
        <taxon>Kickxellomycotina</taxon>
        <taxon>Kickxellomycetes</taxon>
        <taxon>Kickxellales</taxon>
        <taxon>Kickxellaceae</taxon>
        <taxon>Coemansia</taxon>
    </lineage>
</organism>
<feature type="transmembrane region" description="Helical" evidence="1">
    <location>
        <begin position="55"/>
        <end position="71"/>
    </location>
</feature>
<dbReference type="OrthoDB" id="5588958at2759"/>
<keyword evidence="1" id="KW-1133">Transmembrane helix</keyword>
<proteinExistence type="predicted"/>
<feature type="transmembrane region" description="Helical" evidence="1">
    <location>
        <begin position="216"/>
        <end position="237"/>
    </location>
</feature>
<keyword evidence="1" id="KW-0472">Membrane</keyword>
<comment type="caution">
    <text evidence="2">The sequence shown here is derived from an EMBL/GenBank/DDBJ whole genome shotgun (WGS) entry which is preliminary data.</text>
</comment>
<dbReference type="AlphaFoldDB" id="A0A9W8KYG5"/>
<keyword evidence="1" id="KW-0812">Transmembrane</keyword>
<dbReference type="EMBL" id="JANBTW010000022">
    <property type="protein sequence ID" value="KAJ2678284.1"/>
    <property type="molecule type" value="Genomic_DNA"/>
</dbReference>
<protein>
    <submittedName>
        <fullName evidence="2">Uncharacterized protein</fullName>
    </submittedName>
</protein>
<feature type="transmembrane region" description="Helical" evidence="1">
    <location>
        <begin position="24"/>
        <end position="43"/>
    </location>
</feature>
<reference evidence="2" key="1">
    <citation type="submission" date="2022-07" db="EMBL/GenBank/DDBJ databases">
        <title>Phylogenomic reconstructions and comparative analyses of Kickxellomycotina fungi.</title>
        <authorList>
            <person name="Reynolds N.K."/>
            <person name="Stajich J.E."/>
            <person name="Barry K."/>
            <person name="Grigoriev I.V."/>
            <person name="Crous P."/>
            <person name="Smith M.E."/>
        </authorList>
    </citation>
    <scope>NUCLEOTIDE SEQUENCE</scope>
    <source>
        <strain evidence="2">NRRL 3115</strain>
    </source>
</reference>
<gene>
    <name evidence="2" type="ORF">GGI25_002456</name>
</gene>
<feature type="transmembrane region" description="Helical" evidence="1">
    <location>
        <begin position="249"/>
        <end position="275"/>
    </location>
</feature>
<feature type="transmembrane region" description="Helical" evidence="1">
    <location>
        <begin position="139"/>
        <end position="162"/>
    </location>
</feature>
<name>A0A9W8KYG5_9FUNG</name>
<evidence type="ECO:0000313" key="2">
    <source>
        <dbReference type="EMBL" id="KAJ2678284.1"/>
    </source>
</evidence>
<accession>A0A9W8KYG5</accession>
<dbReference type="Proteomes" id="UP001151518">
    <property type="component" value="Unassembled WGS sequence"/>
</dbReference>
<feature type="transmembrane region" description="Helical" evidence="1">
    <location>
        <begin position="91"/>
        <end position="119"/>
    </location>
</feature>